<evidence type="ECO:0000256" key="1">
    <source>
        <dbReference type="ARBA" id="ARBA00004141"/>
    </source>
</evidence>
<feature type="transmembrane region" description="Helical" evidence="11">
    <location>
        <begin position="310"/>
        <end position="329"/>
    </location>
</feature>
<keyword evidence="3 9" id="KW-0812">Transmembrane</keyword>
<dbReference type="GO" id="GO:0005886">
    <property type="term" value="C:plasma membrane"/>
    <property type="evidence" value="ECO:0007669"/>
    <property type="project" value="TreeGrafter"/>
</dbReference>
<reference evidence="14" key="1">
    <citation type="submission" date="2025-08" db="UniProtKB">
        <authorList>
            <consortium name="RefSeq"/>
        </authorList>
    </citation>
    <scope>IDENTIFICATION</scope>
    <source>
        <tissue evidence="14">Sperm</tissue>
    </source>
</reference>
<feature type="compositionally biased region" description="Basic and acidic residues" evidence="10">
    <location>
        <begin position="32"/>
        <end position="43"/>
    </location>
</feature>
<dbReference type="Proteomes" id="UP001318040">
    <property type="component" value="Chromosome 11"/>
</dbReference>
<dbReference type="RefSeq" id="XP_032808063.1">
    <property type="nucleotide sequence ID" value="XM_032952172.1"/>
</dbReference>
<dbReference type="PANTHER" id="PTHR11003:SF346">
    <property type="entry name" value="POTASSIUM CHANNEL SUBFAMILY K MEMBER 18"/>
    <property type="match status" value="1"/>
</dbReference>
<evidence type="ECO:0000256" key="9">
    <source>
        <dbReference type="RuleBase" id="RU003857"/>
    </source>
</evidence>
<evidence type="ECO:0000313" key="13">
    <source>
        <dbReference type="Proteomes" id="UP001318040"/>
    </source>
</evidence>
<sequence>MLDQASIADSASSLHSTLLSDCARGEVQSVHHTIDSQERKQGDCRGSSRRGMSAMQRQAGCAAYAERLRKVLPALSTHVLLAGLLMIYAFLGAVTFTLIEGDKHEGEDTKLKKLVSQIVNHTVRLSQAGDMENGTKYHDYLSIVLAEFYNLTMQKPIKWNFLGSLFFCCTIFTTIGYGHIAPSTDGGKIMCMVYATFGIPIMLLVLADVGDLLARTLTTIYTSFRHRLLPGARCGRQHPPGDGPEGNDLQRSRTKIDDSHRHEGEDDAVDVPLKSPGSDVEGGRELPATVSIAEGADVPEADREVKELDVPFTLIFLIVFVYLMFGTFLLPCWEEWSYLDAFYFVFVTMTTIGLGDIVPKHPNFFMLTSIYIIIGMAIISMGFKLTQDRIFALYGRISIPRQRLRDCVKCAR</sequence>
<evidence type="ECO:0000313" key="14">
    <source>
        <dbReference type="RefSeq" id="XP_032808063.1"/>
    </source>
</evidence>
<feature type="transmembrane region" description="Helical" evidence="11">
    <location>
        <begin position="159"/>
        <end position="177"/>
    </location>
</feature>
<dbReference type="KEGG" id="pmrn:116941286"/>
<keyword evidence="13" id="KW-1185">Reference proteome</keyword>
<dbReference type="Gene3D" id="1.10.287.70">
    <property type="match status" value="1"/>
</dbReference>
<evidence type="ECO:0000256" key="8">
    <source>
        <dbReference type="ARBA" id="ARBA00023303"/>
    </source>
</evidence>
<keyword evidence="5 11" id="KW-1133">Transmembrane helix</keyword>
<evidence type="ECO:0000256" key="11">
    <source>
        <dbReference type="SAM" id="Phobius"/>
    </source>
</evidence>
<dbReference type="PRINTS" id="PR01333">
    <property type="entry name" value="2POREKCHANEL"/>
</dbReference>
<evidence type="ECO:0000256" key="3">
    <source>
        <dbReference type="ARBA" id="ARBA00022692"/>
    </source>
</evidence>
<comment type="subcellular location">
    <subcellularLocation>
        <location evidence="1">Membrane</location>
        <topology evidence="1">Multi-pass membrane protein</topology>
    </subcellularLocation>
</comment>
<feature type="region of interest" description="Disordered" evidence="10">
    <location>
        <begin position="31"/>
        <end position="51"/>
    </location>
</feature>
<evidence type="ECO:0000256" key="2">
    <source>
        <dbReference type="ARBA" id="ARBA00022448"/>
    </source>
</evidence>
<organism evidence="13 14">
    <name type="scientific">Petromyzon marinus</name>
    <name type="common">Sea lamprey</name>
    <dbReference type="NCBI Taxonomy" id="7757"/>
    <lineage>
        <taxon>Eukaryota</taxon>
        <taxon>Metazoa</taxon>
        <taxon>Chordata</taxon>
        <taxon>Craniata</taxon>
        <taxon>Vertebrata</taxon>
        <taxon>Cyclostomata</taxon>
        <taxon>Hyperoartia</taxon>
        <taxon>Petromyzontiformes</taxon>
        <taxon>Petromyzontidae</taxon>
        <taxon>Petromyzon</taxon>
    </lineage>
</organism>
<keyword evidence="4" id="KW-0630">Potassium</keyword>
<dbReference type="PANTHER" id="PTHR11003">
    <property type="entry name" value="POTASSIUM CHANNEL, SUBFAMILY K"/>
    <property type="match status" value="1"/>
</dbReference>
<dbReference type="InterPro" id="IPR013099">
    <property type="entry name" value="K_chnl_dom"/>
</dbReference>
<keyword evidence="7 11" id="KW-0472">Membrane</keyword>
<feature type="transmembrane region" description="Helical" evidence="11">
    <location>
        <begin position="79"/>
        <end position="99"/>
    </location>
</feature>
<evidence type="ECO:0000259" key="12">
    <source>
        <dbReference type="Pfam" id="PF07885"/>
    </source>
</evidence>
<dbReference type="AlphaFoldDB" id="A0AAJ7SYM6"/>
<evidence type="ECO:0000256" key="10">
    <source>
        <dbReference type="SAM" id="MobiDB-lite"/>
    </source>
</evidence>
<feature type="region of interest" description="Disordered" evidence="10">
    <location>
        <begin position="232"/>
        <end position="283"/>
    </location>
</feature>
<protein>
    <submittedName>
        <fullName evidence="14">Potassium channel subfamily K member 18-like isoform X1</fullName>
    </submittedName>
</protein>
<evidence type="ECO:0000256" key="6">
    <source>
        <dbReference type="ARBA" id="ARBA00023065"/>
    </source>
</evidence>
<proteinExistence type="inferred from homology"/>
<name>A0AAJ7SYM6_PETMA</name>
<keyword evidence="8 9" id="KW-0407">Ion channel</keyword>
<feature type="compositionally biased region" description="Basic and acidic residues" evidence="10">
    <location>
        <begin position="248"/>
        <end position="264"/>
    </location>
</feature>
<dbReference type="GO" id="GO:0030322">
    <property type="term" value="P:stabilization of membrane potential"/>
    <property type="evidence" value="ECO:0007669"/>
    <property type="project" value="TreeGrafter"/>
</dbReference>
<accession>A0AAJ7SYM6</accession>
<dbReference type="GO" id="GO:0015271">
    <property type="term" value="F:outward rectifier potassium channel activity"/>
    <property type="evidence" value="ECO:0007669"/>
    <property type="project" value="TreeGrafter"/>
</dbReference>
<evidence type="ECO:0000256" key="7">
    <source>
        <dbReference type="ARBA" id="ARBA00023136"/>
    </source>
</evidence>
<feature type="domain" description="Potassium channel" evidence="12">
    <location>
        <begin position="146"/>
        <end position="214"/>
    </location>
</feature>
<comment type="similarity">
    <text evidence="9">Belongs to the two pore domain potassium channel (TC 1.A.1.8) family.</text>
</comment>
<dbReference type="InterPro" id="IPR003280">
    <property type="entry name" value="2pore_dom_K_chnl"/>
</dbReference>
<keyword evidence="6 9" id="KW-0406">Ion transport</keyword>
<evidence type="ECO:0000256" key="4">
    <source>
        <dbReference type="ARBA" id="ARBA00022958"/>
    </source>
</evidence>
<feature type="transmembrane region" description="Helical" evidence="11">
    <location>
        <begin position="364"/>
        <end position="383"/>
    </location>
</feature>
<evidence type="ECO:0000256" key="5">
    <source>
        <dbReference type="ARBA" id="ARBA00022989"/>
    </source>
</evidence>
<dbReference type="GeneID" id="116941286"/>
<dbReference type="SUPFAM" id="SSF81324">
    <property type="entry name" value="Voltage-gated potassium channels"/>
    <property type="match status" value="2"/>
</dbReference>
<feature type="transmembrane region" description="Helical" evidence="11">
    <location>
        <begin position="189"/>
        <end position="207"/>
    </location>
</feature>
<gene>
    <name evidence="14" type="primary">LOC116941286</name>
</gene>
<feature type="domain" description="Potassium channel" evidence="12">
    <location>
        <begin position="318"/>
        <end position="390"/>
    </location>
</feature>
<dbReference type="GO" id="GO:0022841">
    <property type="term" value="F:potassium ion leak channel activity"/>
    <property type="evidence" value="ECO:0007669"/>
    <property type="project" value="TreeGrafter"/>
</dbReference>
<keyword evidence="2 9" id="KW-0813">Transport</keyword>
<dbReference type="Pfam" id="PF07885">
    <property type="entry name" value="Ion_trans_2"/>
    <property type="match status" value="2"/>
</dbReference>